<evidence type="ECO:0000313" key="6">
    <source>
        <dbReference type="EMBL" id="CAE4655656.1"/>
    </source>
</evidence>
<dbReference type="GO" id="GO:0006289">
    <property type="term" value="P:nucleotide-excision repair"/>
    <property type="evidence" value="ECO:0007669"/>
    <property type="project" value="TreeGrafter"/>
</dbReference>
<evidence type="ECO:0000256" key="3">
    <source>
        <dbReference type="ARBA" id="ARBA00023125"/>
    </source>
</evidence>
<evidence type="ECO:0000256" key="1">
    <source>
        <dbReference type="ARBA" id="ARBA00004123"/>
    </source>
</evidence>
<reference evidence="6" key="1">
    <citation type="submission" date="2021-01" db="EMBL/GenBank/DDBJ databases">
        <authorList>
            <person name="Corre E."/>
            <person name="Pelletier E."/>
            <person name="Niang G."/>
            <person name="Scheremetjew M."/>
            <person name="Finn R."/>
            <person name="Kale V."/>
            <person name="Holt S."/>
            <person name="Cochrane G."/>
            <person name="Meng A."/>
            <person name="Brown T."/>
            <person name="Cohen L."/>
        </authorList>
    </citation>
    <scope>NUCLEOTIDE SEQUENCE</scope>
    <source>
        <strain evidence="6">CCMP3105</strain>
    </source>
</reference>
<dbReference type="Gene3D" id="1.10.10.10">
    <property type="entry name" value="Winged helix-like DNA-binding domain superfamily/Winged helix DNA-binding domain"/>
    <property type="match status" value="1"/>
</dbReference>
<dbReference type="InterPro" id="IPR012340">
    <property type="entry name" value="NA-bd_OB-fold"/>
</dbReference>
<keyword evidence="4" id="KW-0539">Nucleus</keyword>
<dbReference type="GO" id="GO:0005662">
    <property type="term" value="C:DNA replication factor A complex"/>
    <property type="evidence" value="ECO:0007669"/>
    <property type="project" value="TreeGrafter"/>
</dbReference>
<keyword evidence="3" id="KW-0238">DNA-binding</keyword>
<proteinExistence type="inferred from homology"/>
<dbReference type="Pfam" id="PF08784">
    <property type="entry name" value="RPA_C"/>
    <property type="match status" value="1"/>
</dbReference>
<dbReference type="PANTHER" id="PTHR13989:SF16">
    <property type="entry name" value="REPLICATION PROTEIN A2"/>
    <property type="match status" value="1"/>
</dbReference>
<dbReference type="SUPFAM" id="SSF50249">
    <property type="entry name" value="Nucleic acid-binding proteins"/>
    <property type="match status" value="1"/>
</dbReference>
<evidence type="ECO:0000256" key="4">
    <source>
        <dbReference type="ARBA" id="ARBA00023242"/>
    </source>
</evidence>
<feature type="domain" description="Replication protein A C-terminal" evidence="5">
    <location>
        <begin position="220"/>
        <end position="291"/>
    </location>
</feature>
<dbReference type="GO" id="GO:0006260">
    <property type="term" value="P:DNA replication"/>
    <property type="evidence" value="ECO:0007669"/>
    <property type="project" value="TreeGrafter"/>
</dbReference>
<accession>A0A7S4VX19</accession>
<sequence length="296" mass="30815">MAQATLAQETDCCPSAAIRTSRTMFSDLAAPMVVEAVAKKPRQEDRQTCLPVTVRAIERAVEQRADTGGELRFHGSEPGVLLLVGLVEAMTKQAASIEFSLNDGTGRIKARHYVSDRQSSNLDALAPGCYVSAFGSVRTAPEVHLAVVGMGLVQSADEVSYHMIEAAFAALKLEKGVSEPVTPAPKRPASTEAAGISPQKLEAVAAAPAAAEAVKPLAAPAAAAAPKEPLSGSGLKRAILRLLQKEGEGRPEGVSLAAVCGHVDATPASDVTAALQKLVDAGEIYTTIDDEHFLCL</sequence>
<evidence type="ECO:0000256" key="2">
    <source>
        <dbReference type="ARBA" id="ARBA00007815"/>
    </source>
</evidence>
<gene>
    <name evidence="6" type="ORF">AMON00008_LOCUS56333</name>
</gene>
<dbReference type="InterPro" id="IPR036388">
    <property type="entry name" value="WH-like_DNA-bd_sf"/>
</dbReference>
<dbReference type="InterPro" id="IPR040260">
    <property type="entry name" value="RFA2-like"/>
</dbReference>
<dbReference type="EMBL" id="HBNR01078999">
    <property type="protein sequence ID" value="CAE4655656.1"/>
    <property type="molecule type" value="Transcribed_RNA"/>
</dbReference>
<dbReference type="PANTHER" id="PTHR13989">
    <property type="entry name" value="REPLICATION PROTEIN A-RELATED"/>
    <property type="match status" value="1"/>
</dbReference>
<dbReference type="Gene3D" id="2.40.50.140">
    <property type="entry name" value="Nucleic acid-binding proteins"/>
    <property type="match status" value="1"/>
</dbReference>
<dbReference type="GO" id="GO:0000724">
    <property type="term" value="P:double-strand break repair via homologous recombination"/>
    <property type="evidence" value="ECO:0007669"/>
    <property type="project" value="TreeGrafter"/>
</dbReference>
<dbReference type="GO" id="GO:0000781">
    <property type="term" value="C:chromosome, telomeric region"/>
    <property type="evidence" value="ECO:0007669"/>
    <property type="project" value="TreeGrafter"/>
</dbReference>
<dbReference type="SUPFAM" id="SSF46785">
    <property type="entry name" value="Winged helix' DNA-binding domain"/>
    <property type="match status" value="1"/>
</dbReference>
<evidence type="ECO:0000259" key="5">
    <source>
        <dbReference type="Pfam" id="PF08784"/>
    </source>
</evidence>
<dbReference type="InterPro" id="IPR014892">
    <property type="entry name" value="RPA_C"/>
</dbReference>
<organism evidence="6">
    <name type="scientific">Alexandrium monilatum</name>
    <dbReference type="NCBI Taxonomy" id="311494"/>
    <lineage>
        <taxon>Eukaryota</taxon>
        <taxon>Sar</taxon>
        <taxon>Alveolata</taxon>
        <taxon>Dinophyceae</taxon>
        <taxon>Gonyaulacales</taxon>
        <taxon>Pyrocystaceae</taxon>
        <taxon>Alexandrium</taxon>
    </lineage>
</organism>
<name>A0A7S4VX19_9DINO</name>
<comment type="subcellular location">
    <subcellularLocation>
        <location evidence="1">Nucleus</location>
    </subcellularLocation>
</comment>
<protein>
    <recommendedName>
        <fullName evidence="5">Replication protein A C-terminal domain-containing protein</fullName>
    </recommendedName>
</protein>
<dbReference type="AlphaFoldDB" id="A0A7S4VX19"/>
<dbReference type="InterPro" id="IPR036390">
    <property type="entry name" value="WH_DNA-bd_sf"/>
</dbReference>
<comment type="similarity">
    <text evidence="2">Belongs to the replication factor A protein 2 family.</text>
</comment>
<dbReference type="GO" id="GO:0003697">
    <property type="term" value="F:single-stranded DNA binding"/>
    <property type="evidence" value="ECO:0007669"/>
    <property type="project" value="TreeGrafter"/>
</dbReference>
<dbReference type="GO" id="GO:0035861">
    <property type="term" value="C:site of double-strand break"/>
    <property type="evidence" value="ECO:0007669"/>
    <property type="project" value="TreeGrafter"/>
</dbReference>